<dbReference type="InterPro" id="IPR033470">
    <property type="entry name" value="FakA-like_C"/>
</dbReference>
<dbReference type="Proteomes" id="UP000254118">
    <property type="component" value="Unassembled WGS sequence"/>
</dbReference>
<dbReference type="SMART" id="SM01120">
    <property type="entry name" value="Dak2"/>
    <property type="match status" value="1"/>
</dbReference>
<dbReference type="PANTHER" id="PTHR33434">
    <property type="entry name" value="DEGV DOMAIN-CONTAINING PROTEIN DR_1986-RELATED"/>
    <property type="match status" value="1"/>
</dbReference>
<dbReference type="GO" id="GO:0004371">
    <property type="term" value="F:glycerone kinase activity"/>
    <property type="evidence" value="ECO:0007669"/>
    <property type="project" value="InterPro"/>
</dbReference>
<dbReference type="GO" id="GO:0006071">
    <property type="term" value="P:glycerol metabolic process"/>
    <property type="evidence" value="ECO:0007669"/>
    <property type="project" value="InterPro"/>
</dbReference>
<comment type="caution">
    <text evidence="2">The sequence shown here is derived from an EMBL/GenBank/DDBJ whole genome shotgun (WGS) entry which is preliminary data.</text>
</comment>
<proteinExistence type="predicted"/>
<dbReference type="InterPro" id="IPR004007">
    <property type="entry name" value="DhaL_dom"/>
</dbReference>
<protein>
    <submittedName>
        <fullName evidence="2">DAK2 domain fusion protein YloV</fullName>
    </submittedName>
</protein>
<dbReference type="Pfam" id="PF21645">
    <property type="entry name" value="FakA-like_M"/>
    <property type="match status" value="1"/>
</dbReference>
<dbReference type="InterPro" id="IPR048394">
    <property type="entry name" value="FakA-like_M"/>
</dbReference>
<dbReference type="AlphaFoldDB" id="A0AA46GZS9"/>
<name>A0AA46GZS9_9MICO</name>
<dbReference type="Pfam" id="PF13684">
    <property type="entry name" value="FakA-like_C"/>
    <property type="match status" value="1"/>
</dbReference>
<dbReference type="PANTHER" id="PTHR33434:SF4">
    <property type="entry name" value="PHOSPHATASE PROTEIN"/>
    <property type="match status" value="1"/>
</dbReference>
<organism evidence="2 3">
    <name type="scientific">Dermatophilus congolensis</name>
    <dbReference type="NCBI Taxonomy" id="1863"/>
    <lineage>
        <taxon>Bacteria</taxon>
        <taxon>Bacillati</taxon>
        <taxon>Actinomycetota</taxon>
        <taxon>Actinomycetes</taxon>
        <taxon>Micrococcales</taxon>
        <taxon>Dermatophilaceae</taxon>
        <taxon>Dermatophilus</taxon>
    </lineage>
</organism>
<evidence type="ECO:0000259" key="1">
    <source>
        <dbReference type="PROSITE" id="PS51480"/>
    </source>
</evidence>
<feature type="domain" description="DhaL" evidence="1">
    <location>
        <begin position="24"/>
        <end position="223"/>
    </location>
</feature>
<accession>A0AA46GZS9</accession>
<dbReference type="InterPro" id="IPR050270">
    <property type="entry name" value="DegV_domain_contain"/>
</dbReference>
<dbReference type="EMBL" id="UFYA01000001">
    <property type="protein sequence ID" value="STD05439.1"/>
    <property type="molecule type" value="Genomic_DNA"/>
</dbReference>
<sequence length="578" mass="60610">MIPRSREVSAVKCVAVPLETLDELAFMRWGATALVRLEAAVEELNALNVFPVPDGDTGSNLFLTLSSALKVGDDENSFGNLGMILENAAREALMSARGNSGVILSQLMVGLAEEIAQIPLTEGRGSVQPSQLAQALCTAANKAREGVPHPVQGTILSVADAASAAAMRAASAGKKLVEVVDAAVLAAEDALADTTEQLEVLARAAVVDAGGAGLLVLLRALSEVVHQRESAEKNVSKEQRTALSEAACPALSVDRLEYEVVYRLHQVCAMKVNALAQVLEQLGQSVVVAGTSEVDGVQELVTVHVHTVDPGAVIEVAYQVGLPRDVQVEALPAGDQVEPVDVPAGSEYAKSSGLALIAVGAGQGAAEELSRWGVMTVEPIPAWADSSVAFSQLKKAVIRADGDVVLLMVTDARWWEVVEKFGQEARELRSQVVVVRCESVVAVLSAVSLFDAAADPVEEATRLARGVRDIAVGSVRWSCWGFAEVGCEMSRGDFFGVVGAEVVSVGDAVSVARMVVARLLLGVQSQGREPEAVAVLVGAGQEQLAEEVIGWVGEQLPEVEVSVLRVCGLEPVLEFGVE</sequence>
<dbReference type="Gene3D" id="1.25.40.340">
    <property type="match status" value="1"/>
</dbReference>
<evidence type="ECO:0000313" key="2">
    <source>
        <dbReference type="EMBL" id="STD05439.1"/>
    </source>
</evidence>
<dbReference type="InterPro" id="IPR036117">
    <property type="entry name" value="DhaL_dom_sf"/>
</dbReference>
<dbReference type="SMART" id="SM01121">
    <property type="entry name" value="Dak1_2"/>
    <property type="match status" value="1"/>
</dbReference>
<reference evidence="2 3" key="1">
    <citation type="submission" date="2018-06" db="EMBL/GenBank/DDBJ databases">
        <authorList>
            <consortium name="Pathogen Informatics"/>
            <person name="Doyle S."/>
        </authorList>
    </citation>
    <scope>NUCLEOTIDE SEQUENCE [LARGE SCALE GENOMIC DNA]</scope>
    <source>
        <strain evidence="2 3">NCTC7915</strain>
    </source>
</reference>
<dbReference type="Pfam" id="PF02734">
    <property type="entry name" value="Dak2"/>
    <property type="match status" value="1"/>
</dbReference>
<dbReference type="PROSITE" id="PS51480">
    <property type="entry name" value="DHAL"/>
    <property type="match status" value="1"/>
</dbReference>
<evidence type="ECO:0000313" key="3">
    <source>
        <dbReference type="Proteomes" id="UP000254118"/>
    </source>
</evidence>
<gene>
    <name evidence="2" type="ORF">NCTC7915_00420</name>
</gene>
<dbReference type="SUPFAM" id="SSF101473">
    <property type="entry name" value="DhaL-like"/>
    <property type="match status" value="1"/>
</dbReference>